<dbReference type="Proteomes" id="UP000248729">
    <property type="component" value="Unassembled WGS sequence"/>
</dbReference>
<dbReference type="PROSITE" id="PS00675">
    <property type="entry name" value="SIGMA54_INTERACT_1"/>
    <property type="match status" value="1"/>
</dbReference>
<dbReference type="GO" id="GO:0005524">
    <property type="term" value="F:ATP binding"/>
    <property type="evidence" value="ECO:0007669"/>
    <property type="project" value="UniProtKB-KW"/>
</dbReference>
<dbReference type="AlphaFoldDB" id="A0A329EG42"/>
<dbReference type="InterPro" id="IPR003018">
    <property type="entry name" value="GAF"/>
</dbReference>
<reference evidence="7 8" key="1">
    <citation type="submission" date="2018-06" db="EMBL/GenBank/DDBJ databases">
        <title>Freshwater and sediment microbial communities from various areas in North America, analyzing microbe dynamics in response to fracking.</title>
        <authorList>
            <person name="Lamendella R."/>
        </authorList>
    </citation>
    <scope>NUCLEOTIDE SEQUENCE [LARGE SCALE GENOMIC DNA]</scope>
    <source>
        <strain evidence="7 8">99A</strain>
    </source>
</reference>
<dbReference type="PANTHER" id="PTHR32071:SF35">
    <property type="entry name" value="ANAEROBIC NITRIC OXIDE REDUCTASE TRANSCRIPTION REGULATOR NORR"/>
    <property type="match status" value="1"/>
</dbReference>
<dbReference type="InterPro" id="IPR027417">
    <property type="entry name" value="P-loop_NTPase"/>
</dbReference>
<dbReference type="InterPro" id="IPR003593">
    <property type="entry name" value="AAA+_ATPase"/>
</dbReference>
<name>A0A329EG42_VIBDI</name>
<dbReference type="InterPro" id="IPR029016">
    <property type="entry name" value="GAF-like_dom_sf"/>
</dbReference>
<dbReference type="InterPro" id="IPR002197">
    <property type="entry name" value="HTH_Fis"/>
</dbReference>
<organism evidence="7 8">
    <name type="scientific">Vibrio diazotrophicus</name>
    <dbReference type="NCBI Taxonomy" id="685"/>
    <lineage>
        <taxon>Bacteria</taxon>
        <taxon>Pseudomonadati</taxon>
        <taxon>Pseudomonadota</taxon>
        <taxon>Gammaproteobacteria</taxon>
        <taxon>Vibrionales</taxon>
        <taxon>Vibrionaceae</taxon>
        <taxon>Vibrio</taxon>
    </lineage>
</organism>
<dbReference type="Pfam" id="PF01590">
    <property type="entry name" value="GAF"/>
    <property type="match status" value="1"/>
</dbReference>
<dbReference type="SUPFAM" id="SSF55781">
    <property type="entry name" value="GAF domain-like"/>
    <property type="match status" value="1"/>
</dbReference>
<dbReference type="NCBIfam" id="NF003451">
    <property type="entry name" value="PRK05022.1"/>
    <property type="match status" value="1"/>
</dbReference>
<evidence type="ECO:0000256" key="5">
    <source>
        <dbReference type="ARBA" id="ARBA00023163"/>
    </source>
</evidence>
<dbReference type="InterPro" id="IPR009057">
    <property type="entry name" value="Homeodomain-like_sf"/>
</dbReference>
<evidence type="ECO:0000256" key="3">
    <source>
        <dbReference type="ARBA" id="ARBA00023015"/>
    </source>
</evidence>
<dbReference type="Pfam" id="PF02954">
    <property type="entry name" value="HTH_8"/>
    <property type="match status" value="1"/>
</dbReference>
<dbReference type="SUPFAM" id="SSF46689">
    <property type="entry name" value="Homeodomain-like"/>
    <property type="match status" value="1"/>
</dbReference>
<protein>
    <submittedName>
        <fullName evidence="7">Anaerobic nitric oxide reductase transcription regulator</fullName>
    </submittedName>
</protein>
<comment type="caution">
    <text evidence="7">The sequence shown here is derived from an EMBL/GenBank/DDBJ whole genome shotgun (WGS) entry which is preliminary data.</text>
</comment>
<dbReference type="Gene3D" id="3.30.450.40">
    <property type="match status" value="1"/>
</dbReference>
<evidence type="ECO:0000313" key="7">
    <source>
        <dbReference type="EMBL" id="RAS69539.1"/>
    </source>
</evidence>
<keyword evidence="1" id="KW-0547">Nucleotide-binding</keyword>
<dbReference type="Pfam" id="PF25601">
    <property type="entry name" value="AAA_lid_14"/>
    <property type="match status" value="1"/>
</dbReference>
<dbReference type="InterPro" id="IPR025943">
    <property type="entry name" value="Sigma_54_int_dom_ATP-bd_2"/>
</dbReference>
<sequence length="527" mass="58130">MDTHVIKPSIEQVLLNIAVELNMGEPSTQHYQKLIDALQQLLPCDASALFTLDNEKHLVPIAISGLSSEVFGRRFLPDVHPRLAMILANRKPVRFPENSSLPDPFDGLLSEDIHHSIDVHSCMGCSLYVGDTLVGALTLDAAKPGAFNSIPDKTIETFAALAAGIIRNISLFEALNKANRQQHSVNQLLIDEARSKGGKLVGVSPQIKRLRANIEMVAHSNYAVLISGETGTGKEVVAHQVHAQSLRSDKPMVYVNCAALPESIAESELFGHVKGAFTGANTSRAGKFELADGGTIFLDEIGELPLLLQAKLLRVIQQGEVQRVGADKNHIVDVRVIAATNRDLAQEVAEGRFRSDLFHRLNVFPIQVPPLRSREGDIPVLVGYILDNIRRQFHLKTLHIHPKALQLLEKQSWLGNVRELEHTLMRAGLHAMRTQSELIEPLHFMNDFDLSEQSVNGKTKNNTSPQLPNSSVPMREAVEAFQKQLIEHALQLNNGVWSQAAAFLQMDRGNLFKMGKKLGVQACESSK</sequence>
<evidence type="ECO:0000313" key="8">
    <source>
        <dbReference type="Proteomes" id="UP000248729"/>
    </source>
</evidence>
<keyword evidence="3" id="KW-0805">Transcription regulation</keyword>
<dbReference type="PROSITE" id="PS00676">
    <property type="entry name" value="SIGMA54_INTERACT_2"/>
    <property type="match status" value="1"/>
</dbReference>
<dbReference type="Gene3D" id="1.10.10.60">
    <property type="entry name" value="Homeodomain-like"/>
    <property type="match status" value="1"/>
</dbReference>
<keyword evidence="5" id="KW-0804">Transcription</keyword>
<dbReference type="InterPro" id="IPR025662">
    <property type="entry name" value="Sigma_54_int_dom_ATP-bd_1"/>
</dbReference>
<dbReference type="InterPro" id="IPR002078">
    <property type="entry name" value="Sigma_54_int"/>
</dbReference>
<dbReference type="SUPFAM" id="SSF52540">
    <property type="entry name" value="P-loop containing nucleoside triphosphate hydrolases"/>
    <property type="match status" value="1"/>
</dbReference>
<keyword evidence="2" id="KW-0067">ATP-binding</keyword>
<evidence type="ECO:0000259" key="6">
    <source>
        <dbReference type="PROSITE" id="PS50045"/>
    </source>
</evidence>
<dbReference type="InterPro" id="IPR058031">
    <property type="entry name" value="AAA_lid_NorR"/>
</dbReference>
<accession>A0A329EG42</accession>
<evidence type="ECO:0000256" key="4">
    <source>
        <dbReference type="ARBA" id="ARBA00023125"/>
    </source>
</evidence>
<dbReference type="PROSITE" id="PS50045">
    <property type="entry name" value="SIGMA54_INTERACT_4"/>
    <property type="match status" value="1"/>
</dbReference>
<dbReference type="SMART" id="SM00065">
    <property type="entry name" value="GAF"/>
    <property type="match status" value="1"/>
</dbReference>
<keyword evidence="4" id="KW-0238">DNA-binding</keyword>
<dbReference type="GO" id="GO:0006355">
    <property type="term" value="P:regulation of DNA-templated transcription"/>
    <property type="evidence" value="ECO:0007669"/>
    <property type="project" value="InterPro"/>
</dbReference>
<dbReference type="PANTHER" id="PTHR32071">
    <property type="entry name" value="TRANSCRIPTIONAL REGULATORY PROTEIN"/>
    <property type="match status" value="1"/>
</dbReference>
<dbReference type="Gene3D" id="1.10.8.60">
    <property type="match status" value="1"/>
</dbReference>
<gene>
    <name evidence="7" type="ORF">DET48_101113</name>
</gene>
<dbReference type="SMART" id="SM00382">
    <property type="entry name" value="AAA"/>
    <property type="match status" value="1"/>
</dbReference>
<dbReference type="FunFam" id="3.40.50.300:FF:000006">
    <property type="entry name" value="DNA-binding transcriptional regulator NtrC"/>
    <property type="match status" value="1"/>
</dbReference>
<dbReference type="Pfam" id="PF00158">
    <property type="entry name" value="Sigma54_activat"/>
    <property type="match status" value="1"/>
</dbReference>
<dbReference type="CDD" id="cd00009">
    <property type="entry name" value="AAA"/>
    <property type="match status" value="1"/>
</dbReference>
<proteinExistence type="predicted"/>
<dbReference type="GO" id="GO:0043565">
    <property type="term" value="F:sequence-specific DNA binding"/>
    <property type="evidence" value="ECO:0007669"/>
    <property type="project" value="InterPro"/>
</dbReference>
<feature type="domain" description="Sigma-54 factor interaction" evidence="6">
    <location>
        <begin position="200"/>
        <end position="429"/>
    </location>
</feature>
<evidence type="ECO:0000256" key="2">
    <source>
        <dbReference type="ARBA" id="ARBA00022840"/>
    </source>
</evidence>
<evidence type="ECO:0000256" key="1">
    <source>
        <dbReference type="ARBA" id="ARBA00022741"/>
    </source>
</evidence>
<dbReference type="EMBL" id="QLTR01000001">
    <property type="protein sequence ID" value="RAS69539.1"/>
    <property type="molecule type" value="Genomic_DNA"/>
</dbReference>
<dbReference type="Gene3D" id="3.40.50.300">
    <property type="entry name" value="P-loop containing nucleotide triphosphate hydrolases"/>
    <property type="match status" value="1"/>
</dbReference>